<dbReference type="eggNOG" id="COG0789">
    <property type="taxonomic scope" value="Bacteria"/>
</dbReference>
<dbReference type="InterPro" id="IPR009061">
    <property type="entry name" value="DNA-bd_dom_put_sf"/>
</dbReference>
<organism evidence="3 4">
    <name type="scientific">Pseudofrankia inefficax (strain DSM 45817 / CECT 9037 / DDB 130130 / EuI1c)</name>
    <name type="common">Frankia inefficax</name>
    <dbReference type="NCBI Taxonomy" id="298654"/>
    <lineage>
        <taxon>Bacteria</taxon>
        <taxon>Bacillati</taxon>
        <taxon>Actinomycetota</taxon>
        <taxon>Actinomycetes</taxon>
        <taxon>Frankiales</taxon>
        <taxon>Frankiaceae</taxon>
        <taxon>Pseudofrankia</taxon>
    </lineage>
</organism>
<dbReference type="STRING" id="298654.FraEuI1c_6057"/>
<keyword evidence="4" id="KW-1185">Reference proteome</keyword>
<reference evidence="3 4" key="1">
    <citation type="submission" date="2010-10" db="EMBL/GenBank/DDBJ databases">
        <title>Complete sequence of Frankia sp. EuI1c.</title>
        <authorList>
            <consortium name="US DOE Joint Genome Institute"/>
            <person name="Lucas S."/>
            <person name="Copeland A."/>
            <person name="Lapidus A."/>
            <person name="Cheng J.-F."/>
            <person name="Bruce D."/>
            <person name="Goodwin L."/>
            <person name="Pitluck S."/>
            <person name="Chertkov O."/>
            <person name="Detter J.C."/>
            <person name="Han C."/>
            <person name="Tapia R."/>
            <person name="Land M."/>
            <person name="Hauser L."/>
            <person name="Jeffries C."/>
            <person name="Kyrpides N."/>
            <person name="Ivanova N."/>
            <person name="Mikhailova N."/>
            <person name="Beauchemin N."/>
            <person name="Sen A."/>
            <person name="Sur S.A."/>
            <person name="Gtari M."/>
            <person name="Wall L."/>
            <person name="Tisa L."/>
            <person name="Woyke T."/>
        </authorList>
    </citation>
    <scope>NUCLEOTIDE SEQUENCE [LARGE SCALE GENOMIC DNA]</scope>
    <source>
        <strain evidence="4">DSM 45817 / CECT 9037 / EuI1c</strain>
    </source>
</reference>
<dbReference type="HOGENOM" id="CLU_1388457_0_0_11"/>
<feature type="region of interest" description="Disordered" evidence="1">
    <location>
        <begin position="16"/>
        <end position="40"/>
    </location>
</feature>
<dbReference type="GO" id="GO:0003677">
    <property type="term" value="F:DNA binding"/>
    <property type="evidence" value="ECO:0007669"/>
    <property type="project" value="InterPro"/>
</dbReference>
<feature type="domain" description="HTH merR-type" evidence="2">
    <location>
        <begin position="84"/>
        <end position="127"/>
    </location>
</feature>
<feature type="compositionally biased region" description="Polar residues" evidence="1">
    <location>
        <begin position="25"/>
        <end position="35"/>
    </location>
</feature>
<dbReference type="Pfam" id="PF13411">
    <property type="entry name" value="MerR_1"/>
    <property type="match status" value="1"/>
</dbReference>
<gene>
    <name evidence="3" type="ordered locus">FraEuI1c_6057</name>
</gene>
<dbReference type="GO" id="GO:0006355">
    <property type="term" value="P:regulation of DNA-templated transcription"/>
    <property type="evidence" value="ECO:0007669"/>
    <property type="project" value="InterPro"/>
</dbReference>
<dbReference type="CDD" id="cd00592">
    <property type="entry name" value="HTH_MerR-like"/>
    <property type="match status" value="1"/>
</dbReference>
<dbReference type="AlphaFoldDB" id="E3J0X7"/>
<dbReference type="PROSITE" id="PS50937">
    <property type="entry name" value="HTH_MERR_2"/>
    <property type="match status" value="1"/>
</dbReference>
<evidence type="ECO:0000256" key="1">
    <source>
        <dbReference type="SAM" id="MobiDB-lite"/>
    </source>
</evidence>
<evidence type="ECO:0000313" key="3">
    <source>
        <dbReference type="EMBL" id="ADP84041.1"/>
    </source>
</evidence>
<accession>E3J0X7</accession>
<dbReference type="Proteomes" id="UP000002484">
    <property type="component" value="Chromosome"/>
</dbReference>
<proteinExistence type="predicted"/>
<dbReference type="InParanoid" id="E3J0X7"/>
<name>E3J0X7_PSEI1</name>
<dbReference type="EMBL" id="CP002299">
    <property type="protein sequence ID" value="ADP84041.1"/>
    <property type="molecule type" value="Genomic_DNA"/>
</dbReference>
<dbReference type="SUPFAM" id="SSF46955">
    <property type="entry name" value="Putative DNA-binding domain"/>
    <property type="match status" value="1"/>
</dbReference>
<evidence type="ECO:0000259" key="2">
    <source>
        <dbReference type="PROSITE" id="PS50937"/>
    </source>
</evidence>
<evidence type="ECO:0000313" key="4">
    <source>
        <dbReference type="Proteomes" id="UP000002484"/>
    </source>
</evidence>
<dbReference type="Gene3D" id="1.10.1660.10">
    <property type="match status" value="1"/>
</dbReference>
<sequence length="196" mass="21612">MPTKAPRATLRLVIARRPGPATAGNPANGTGQSSADGRDLSGRAATWLPTARRAYAEAQVREERFVREVLERLRAKVRLRPEQRLPIARAAAVLETTPRMLRYRESLGLVAPARSAGGHREYGERELVAAAYADELERRYQISPSDLAFAVRVLAEPAVAADVRRLGELTRRIAPHPPVAALDFEAQKARRLLDLP</sequence>
<dbReference type="InterPro" id="IPR000551">
    <property type="entry name" value="MerR-type_HTH_dom"/>
</dbReference>
<protein>
    <submittedName>
        <fullName evidence="3">Regulatory protein MerR</fullName>
    </submittedName>
</protein>
<dbReference type="KEGG" id="fri:FraEuI1c_6057"/>